<dbReference type="PROSITE" id="PS51257">
    <property type="entry name" value="PROKAR_LIPOPROTEIN"/>
    <property type="match status" value="1"/>
</dbReference>
<dbReference type="PANTHER" id="PTHR42852">
    <property type="entry name" value="THIOL:DISULFIDE INTERCHANGE PROTEIN DSBE"/>
    <property type="match status" value="1"/>
</dbReference>
<gene>
    <name evidence="6" type="ORF">DWW57_08655</name>
</gene>
<dbReference type="InterPro" id="IPR025380">
    <property type="entry name" value="DUF4369"/>
</dbReference>
<dbReference type="Pfam" id="PF00578">
    <property type="entry name" value="AhpC-TSA"/>
    <property type="match status" value="1"/>
</dbReference>
<keyword evidence="4" id="KW-0676">Redox-active center</keyword>
<reference evidence="6 7" key="1">
    <citation type="submission" date="2018-08" db="EMBL/GenBank/DDBJ databases">
        <title>A genome reference for cultivated species of the human gut microbiota.</title>
        <authorList>
            <person name="Zou Y."/>
            <person name="Xue W."/>
            <person name="Luo G."/>
        </authorList>
    </citation>
    <scope>NUCLEOTIDE SEQUENCE [LARGE SCALE GENOMIC DNA]</scope>
    <source>
        <strain evidence="6 7">AF16-14</strain>
    </source>
</reference>
<feature type="domain" description="Thioredoxin" evidence="5">
    <location>
        <begin position="244"/>
        <end position="380"/>
    </location>
</feature>
<dbReference type="CDD" id="cd02966">
    <property type="entry name" value="TlpA_like_family"/>
    <property type="match status" value="1"/>
</dbReference>
<dbReference type="InterPro" id="IPR036249">
    <property type="entry name" value="Thioredoxin-like_sf"/>
</dbReference>
<dbReference type="GO" id="GO:0016491">
    <property type="term" value="F:oxidoreductase activity"/>
    <property type="evidence" value="ECO:0007669"/>
    <property type="project" value="InterPro"/>
</dbReference>
<evidence type="ECO:0000259" key="5">
    <source>
        <dbReference type="PROSITE" id="PS51352"/>
    </source>
</evidence>
<dbReference type="InterPro" id="IPR050553">
    <property type="entry name" value="Thioredoxin_ResA/DsbE_sf"/>
</dbReference>
<keyword evidence="3" id="KW-1015">Disulfide bond</keyword>
<protein>
    <submittedName>
        <fullName evidence="6">AhpC/TSA family protein</fullName>
    </submittedName>
</protein>
<name>A0A412TS16_9BACT</name>
<dbReference type="InterPro" id="IPR013766">
    <property type="entry name" value="Thioredoxin_domain"/>
</dbReference>
<evidence type="ECO:0000313" key="6">
    <source>
        <dbReference type="EMBL" id="RGU56606.1"/>
    </source>
</evidence>
<dbReference type="Gene3D" id="3.40.30.10">
    <property type="entry name" value="Glutaredoxin"/>
    <property type="match status" value="1"/>
</dbReference>
<dbReference type="Proteomes" id="UP000284243">
    <property type="component" value="Unassembled WGS sequence"/>
</dbReference>
<dbReference type="AlphaFoldDB" id="A0A412TS16"/>
<organism evidence="6 7">
    <name type="scientific">Odoribacter splanchnicus</name>
    <dbReference type="NCBI Taxonomy" id="28118"/>
    <lineage>
        <taxon>Bacteria</taxon>
        <taxon>Pseudomonadati</taxon>
        <taxon>Bacteroidota</taxon>
        <taxon>Bacteroidia</taxon>
        <taxon>Bacteroidales</taxon>
        <taxon>Odoribacteraceae</taxon>
        <taxon>Odoribacter</taxon>
    </lineage>
</organism>
<dbReference type="SUPFAM" id="SSF52833">
    <property type="entry name" value="Thioredoxin-like"/>
    <property type="match status" value="1"/>
</dbReference>
<evidence type="ECO:0000256" key="4">
    <source>
        <dbReference type="ARBA" id="ARBA00023284"/>
    </source>
</evidence>
<dbReference type="GO" id="GO:0030313">
    <property type="term" value="C:cell envelope"/>
    <property type="evidence" value="ECO:0007669"/>
    <property type="project" value="UniProtKB-SubCell"/>
</dbReference>
<accession>A0A412TS16</accession>
<comment type="subcellular location">
    <subcellularLocation>
        <location evidence="1">Cell envelope</location>
    </subcellularLocation>
</comment>
<sequence length="380" mass="43248">MKVMKIINLIIGIACLLGACHSNRMRIEGEIGDIKENKIYLGEITNTYYGLFDPIDSAEIEEGKFTFTVDCAKKQMLFLGFRPGQGGMVFAEAGNLKVKPATVKKGGVVWEVSGSVLNNKYRDFLKACAVVRNDRLLDSLDALFFTARDREDREEMARIKEESMPYYEQAQMAEDQLVRQTVDGNMENPFGIYLYYSKLFGRKDFSTKENIGAEREYQKNFGPEAQQTPYIALMNAQLDRYAGCAIGAVAPEITGRDTLGNPIKLSDFRGKYVIVDFWDSYCHWCREETPWLRKALEAFKGKNFTILGVSDDRKKELWLAAIKEDHSNWDHLLLPPKTDIFTTYCIKGIPHIILVGPDGKILAKEMRHEELTDVPANFIK</sequence>
<dbReference type="GO" id="GO:0016209">
    <property type="term" value="F:antioxidant activity"/>
    <property type="evidence" value="ECO:0007669"/>
    <property type="project" value="InterPro"/>
</dbReference>
<proteinExistence type="predicted"/>
<comment type="caution">
    <text evidence="6">The sequence shown here is derived from an EMBL/GenBank/DDBJ whole genome shotgun (WGS) entry which is preliminary data.</text>
</comment>
<dbReference type="InterPro" id="IPR000866">
    <property type="entry name" value="AhpC/TSA"/>
</dbReference>
<dbReference type="EMBL" id="QRYC01000009">
    <property type="protein sequence ID" value="RGU56606.1"/>
    <property type="molecule type" value="Genomic_DNA"/>
</dbReference>
<evidence type="ECO:0000256" key="3">
    <source>
        <dbReference type="ARBA" id="ARBA00023157"/>
    </source>
</evidence>
<dbReference type="PROSITE" id="PS51352">
    <property type="entry name" value="THIOREDOXIN_2"/>
    <property type="match status" value="1"/>
</dbReference>
<evidence type="ECO:0000256" key="2">
    <source>
        <dbReference type="ARBA" id="ARBA00022748"/>
    </source>
</evidence>
<dbReference type="Pfam" id="PF14289">
    <property type="entry name" value="DUF4369"/>
    <property type="match status" value="1"/>
</dbReference>
<keyword evidence="2" id="KW-0201">Cytochrome c-type biogenesis</keyword>
<evidence type="ECO:0000256" key="1">
    <source>
        <dbReference type="ARBA" id="ARBA00004196"/>
    </source>
</evidence>
<dbReference type="GO" id="GO:0017004">
    <property type="term" value="P:cytochrome complex assembly"/>
    <property type="evidence" value="ECO:0007669"/>
    <property type="project" value="UniProtKB-KW"/>
</dbReference>
<dbReference type="PANTHER" id="PTHR42852:SF6">
    <property type="entry name" value="THIOL:DISULFIDE INTERCHANGE PROTEIN DSBE"/>
    <property type="match status" value="1"/>
</dbReference>
<evidence type="ECO:0000313" key="7">
    <source>
        <dbReference type="Proteomes" id="UP000284243"/>
    </source>
</evidence>